<dbReference type="PROSITE" id="PS51184">
    <property type="entry name" value="JMJC"/>
    <property type="match status" value="1"/>
</dbReference>
<dbReference type="InterPro" id="IPR003347">
    <property type="entry name" value="JmjC_dom"/>
</dbReference>
<name>A0A8E2W8J9_RHILI</name>
<evidence type="ECO:0000313" key="4">
    <source>
        <dbReference type="Proteomes" id="UP000245631"/>
    </source>
</evidence>
<dbReference type="SUPFAM" id="SSF51197">
    <property type="entry name" value="Clavaminate synthase-like"/>
    <property type="match status" value="1"/>
</dbReference>
<proteinExistence type="predicted"/>
<sequence>MPPNAKRSSVDPVGRETSQPTEGLPAVAEQTLPMEWRIWIAENRILGTPPDVLVEAAVKAGYSRHIVEEELRSEQDNPYRRVAELTTKRYLKLKSILQARKTLRNLGFNAQTIERRSKISRGEFLDRYYAANRPVILTGMLAGSVARRDWTPEYLAEMCGNADVQIMAGRGSDPHYELNSDLHRRELKMAEYVSMVTAGGPSNDYYLVANNHFFEREEFAKLYDQIPRIDEYINHDDGKRKTFLWFGPSGTITPLHHDLMNVLVAQIFGKKRFILVSPEDTPFIYNESGCYGDVNCSLPDYDKHPLYKESSPIALTLFPGDVLFIPVGWWHYVQSIDVSIMVSYTNFHYPNDFNLYLPRP</sequence>
<dbReference type="PANTHER" id="PTHR12461:SF105">
    <property type="entry name" value="HYPOXIA-INDUCIBLE FACTOR 1-ALPHA INHIBITOR"/>
    <property type="match status" value="1"/>
</dbReference>
<dbReference type="SMART" id="SM00558">
    <property type="entry name" value="JmjC"/>
    <property type="match status" value="1"/>
</dbReference>
<evidence type="ECO:0000259" key="2">
    <source>
        <dbReference type="PROSITE" id="PS51184"/>
    </source>
</evidence>
<dbReference type="InterPro" id="IPR041667">
    <property type="entry name" value="Cupin_8"/>
</dbReference>
<feature type="region of interest" description="Disordered" evidence="1">
    <location>
        <begin position="1"/>
        <end position="26"/>
    </location>
</feature>
<dbReference type="AlphaFoldDB" id="A0A8E2W8J9"/>
<dbReference type="PANTHER" id="PTHR12461">
    <property type="entry name" value="HYPOXIA-INDUCIBLE FACTOR 1 ALPHA INHIBITOR-RELATED"/>
    <property type="match status" value="1"/>
</dbReference>
<dbReference type="EMBL" id="QGGH01000020">
    <property type="protein sequence ID" value="PWJ86904.1"/>
    <property type="molecule type" value="Genomic_DNA"/>
</dbReference>
<feature type="domain" description="JmjC" evidence="2">
    <location>
        <begin position="215"/>
        <end position="360"/>
    </location>
</feature>
<comment type="caution">
    <text evidence="3">The sequence shown here is derived from an EMBL/GenBank/DDBJ whole genome shotgun (WGS) entry which is preliminary data.</text>
</comment>
<dbReference type="Proteomes" id="UP000245631">
    <property type="component" value="Unassembled WGS sequence"/>
</dbReference>
<evidence type="ECO:0000256" key="1">
    <source>
        <dbReference type="SAM" id="MobiDB-lite"/>
    </source>
</evidence>
<dbReference type="RefSeq" id="WP_109671779.1">
    <property type="nucleotide sequence ID" value="NZ_QGGH01000020.1"/>
</dbReference>
<accession>A0A8E2W8J9</accession>
<dbReference type="Gene3D" id="2.60.120.650">
    <property type="entry name" value="Cupin"/>
    <property type="match status" value="1"/>
</dbReference>
<gene>
    <name evidence="3" type="ORF">C8D77_1202</name>
</gene>
<dbReference type="Pfam" id="PF13621">
    <property type="entry name" value="Cupin_8"/>
    <property type="match status" value="1"/>
</dbReference>
<organism evidence="3 4">
    <name type="scientific">Rhizobium loti</name>
    <name type="common">Mesorhizobium loti</name>
    <dbReference type="NCBI Taxonomy" id="381"/>
    <lineage>
        <taxon>Bacteria</taxon>
        <taxon>Pseudomonadati</taxon>
        <taxon>Pseudomonadota</taxon>
        <taxon>Alphaproteobacteria</taxon>
        <taxon>Hyphomicrobiales</taxon>
        <taxon>Phyllobacteriaceae</taxon>
        <taxon>Mesorhizobium</taxon>
    </lineage>
</organism>
<dbReference type="GeneID" id="61055945"/>
<evidence type="ECO:0000313" key="3">
    <source>
        <dbReference type="EMBL" id="PWJ86904.1"/>
    </source>
</evidence>
<reference evidence="3 4" key="1">
    <citation type="submission" date="2018-05" db="EMBL/GenBank/DDBJ databases">
        <title>Genomic Encyclopedia of Type Strains, Phase IV (KMG-IV): sequencing the most valuable type-strain genomes for metagenomic binning, comparative biology and taxonomic classification.</title>
        <authorList>
            <person name="Goeker M."/>
        </authorList>
    </citation>
    <scope>NUCLEOTIDE SEQUENCE [LARGE SCALE GENOMIC DNA]</scope>
    <source>
        <strain evidence="3 4">DSM 2626</strain>
    </source>
</reference>
<protein>
    <recommendedName>
        <fullName evidence="2">JmjC domain-containing protein</fullName>
    </recommendedName>
</protein>